<sequence length="327" mass="36196">MSMSRRLRCLVGAAILAMVAPLLCAAEAREAPEPSLYDALADYNQSLPDQSGAQRAEAVVARYERIAGAIDPCGKAGAPIHDDDLFRATVLAEGYSFDPRHVRKIGCLYRRLQAQGRITRWHVMSYAEALASISRFDEANRILASLPTRPVAPLPALSFAQKADSRRVIDIDSPTHAVVRSLASRERRLAVFAVVHPNCHFSVNGLAEIVANEDDRWLREVLVLLVAPGPTPPVDGILAWNRGQPTLPMHLMYRRSDWTFLKSIDTPTFYLMRGDTILDTFTGWPNPNGLARMKAALQRERHAQRSRPGAVPERHGRSYAALAGHLP</sequence>
<dbReference type="EMBL" id="CXOK01000112">
    <property type="protein sequence ID" value="CTP92112.1"/>
    <property type="molecule type" value="Genomic_DNA"/>
</dbReference>
<evidence type="ECO:0008006" key="4">
    <source>
        <dbReference type="Google" id="ProtNLM"/>
    </source>
</evidence>
<accession>A0A0K3A4B7</accession>
<feature type="chain" id="PRO_5005493539" description="Secreted protein" evidence="1">
    <location>
        <begin position="26"/>
        <end position="327"/>
    </location>
</feature>
<dbReference type="AlphaFoldDB" id="A0A0K3A4B7"/>
<name>A0A0K3A4B7_9XANT</name>
<dbReference type="Proteomes" id="UP000041247">
    <property type="component" value="Unassembled WGS sequence"/>
</dbReference>
<dbReference type="RefSeq" id="WP_053841782.1">
    <property type="nucleotide sequence ID" value="NZ_CP076250.1"/>
</dbReference>
<proteinExistence type="predicted"/>
<organism evidence="2 3">
    <name type="scientific">Xanthomonas graminis pv. poae</name>
    <dbReference type="NCBI Taxonomy" id="227946"/>
    <lineage>
        <taxon>Bacteria</taxon>
        <taxon>Pseudomonadati</taxon>
        <taxon>Pseudomonadota</taxon>
        <taxon>Gammaproteobacteria</taxon>
        <taxon>Lysobacterales</taxon>
        <taxon>Lysobacteraceae</taxon>
        <taxon>Xanthomonas</taxon>
        <taxon>Xanthomonas translucens group</taxon>
        <taxon>Xanthomonas graminis</taxon>
    </lineage>
</organism>
<reference evidence="2 3" key="1">
    <citation type="submission" date="2015-07" db="EMBL/GenBank/DDBJ databases">
        <authorList>
            <person name="Noorani M."/>
        </authorList>
    </citation>
    <scope>NUCLEOTIDE SEQUENCE [LARGE SCALE GENOMIC DNA]</scope>
    <source>
        <strain evidence="2">LMG728</strain>
    </source>
</reference>
<gene>
    <name evidence="2" type="ORF">XTPLMG728_3128</name>
</gene>
<protein>
    <recommendedName>
        <fullName evidence="4">Secreted protein</fullName>
    </recommendedName>
</protein>
<keyword evidence="1" id="KW-0732">Signal</keyword>
<evidence type="ECO:0000313" key="2">
    <source>
        <dbReference type="EMBL" id="CTP92112.1"/>
    </source>
</evidence>
<evidence type="ECO:0000256" key="1">
    <source>
        <dbReference type="SAM" id="SignalP"/>
    </source>
</evidence>
<feature type="signal peptide" evidence="1">
    <location>
        <begin position="1"/>
        <end position="25"/>
    </location>
</feature>
<evidence type="ECO:0000313" key="3">
    <source>
        <dbReference type="Proteomes" id="UP000041247"/>
    </source>
</evidence>